<comment type="caution">
    <text evidence="9">Lacks conserved residue(s) required for the propagation of feature annotation.</text>
</comment>
<comment type="catalytic activity">
    <reaction evidence="9">
        <text>L-aspartate + H(+) = beta-alanine + CO2</text>
        <dbReference type="Rhea" id="RHEA:19497"/>
        <dbReference type="ChEBI" id="CHEBI:15378"/>
        <dbReference type="ChEBI" id="CHEBI:16526"/>
        <dbReference type="ChEBI" id="CHEBI:29991"/>
        <dbReference type="ChEBI" id="CHEBI:57966"/>
        <dbReference type="EC" id="4.1.1.11"/>
    </reaction>
</comment>
<comment type="cofactor">
    <cofactor evidence="9">
        <name>pyruvate</name>
        <dbReference type="ChEBI" id="CHEBI:15361"/>
    </cofactor>
    <text evidence="9">Binds 1 pyruvoyl group covalently per subunit.</text>
</comment>
<proteinExistence type="inferred from homology"/>
<reference evidence="10 11" key="1">
    <citation type="journal article" date="1992" name="Lakartidningen">
        <title>[Penicillin V and not amoxicillin is the first choice preparation in acute otitis].</title>
        <authorList>
            <person name="Kamme C."/>
            <person name="Lundgren K."/>
            <person name="Prellner K."/>
        </authorList>
    </citation>
    <scope>NUCLEOTIDE SEQUENCE [LARGE SCALE GENOMIC DNA]</scope>
    <source>
        <strain evidence="10 11">W1</strain>
    </source>
</reference>
<dbReference type="SUPFAM" id="SSF50692">
    <property type="entry name" value="ADC-like"/>
    <property type="match status" value="1"/>
</dbReference>
<organism evidence="10 11">
    <name type="scientific">Brachyspira aalborgi</name>
    <dbReference type="NCBI Taxonomy" id="29522"/>
    <lineage>
        <taxon>Bacteria</taxon>
        <taxon>Pseudomonadati</taxon>
        <taxon>Spirochaetota</taxon>
        <taxon>Spirochaetia</taxon>
        <taxon>Brachyspirales</taxon>
        <taxon>Brachyspiraceae</taxon>
        <taxon>Brachyspira</taxon>
    </lineage>
</organism>
<evidence type="ECO:0000256" key="9">
    <source>
        <dbReference type="HAMAP-Rule" id="MF_00446"/>
    </source>
</evidence>
<evidence type="ECO:0000313" key="11">
    <source>
        <dbReference type="Proteomes" id="UP000325116"/>
    </source>
</evidence>
<comment type="subcellular location">
    <subcellularLocation>
        <location evidence="9">Cytoplasm</location>
    </subcellularLocation>
</comment>
<evidence type="ECO:0000256" key="5">
    <source>
        <dbReference type="ARBA" id="ARBA00023145"/>
    </source>
</evidence>
<name>A0A5C8CH41_9SPIR</name>
<evidence type="ECO:0000256" key="8">
    <source>
        <dbReference type="ARBA" id="ARBA00023317"/>
    </source>
</evidence>
<dbReference type="Proteomes" id="UP000325116">
    <property type="component" value="Unassembled WGS sequence"/>
</dbReference>
<evidence type="ECO:0000256" key="2">
    <source>
        <dbReference type="ARBA" id="ARBA00022655"/>
    </source>
</evidence>
<dbReference type="UniPathway" id="UPA00028">
    <property type="reaction ID" value="UER00002"/>
</dbReference>
<dbReference type="PANTHER" id="PTHR21012">
    <property type="entry name" value="ASPARTATE 1-DECARBOXYLASE"/>
    <property type="match status" value="1"/>
</dbReference>
<dbReference type="PANTHER" id="PTHR21012:SF0">
    <property type="entry name" value="ASPARTATE 1-DECARBOXYLASE"/>
    <property type="match status" value="1"/>
</dbReference>
<dbReference type="EC" id="4.1.1.11" evidence="9"/>
<evidence type="ECO:0000256" key="6">
    <source>
        <dbReference type="ARBA" id="ARBA00023239"/>
    </source>
</evidence>
<dbReference type="RefSeq" id="WP_147758189.1">
    <property type="nucleotide sequence ID" value="NZ_SAXT01000004.1"/>
</dbReference>
<evidence type="ECO:0000256" key="1">
    <source>
        <dbReference type="ARBA" id="ARBA00022490"/>
    </source>
</evidence>
<evidence type="ECO:0000256" key="4">
    <source>
        <dbReference type="ARBA" id="ARBA00022813"/>
    </source>
</evidence>
<evidence type="ECO:0000256" key="3">
    <source>
        <dbReference type="ARBA" id="ARBA00022793"/>
    </source>
</evidence>
<dbReference type="InterPro" id="IPR003190">
    <property type="entry name" value="Asp_decarbox"/>
</dbReference>
<protein>
    <recommendedName>
        <fullName evidence="9">Aspartate 1-decarboxylase</fullName>
        <ecNumber evidence="9">4.1.1.11</ecNumber>
    </recommendedName>
    <alternativeName>
        <fullName evidence="9">Aspartate alpha-decarboxylase</fullName>
    </alternativeName>
    <component>
        <recommendedName>
            <fullName evidence="9">Aspartate 1-decarboxylase beta chain</fullName>
        </recommendedName>
    </component>
    <component>
        <recommendedName>
            <fullName evidence="9">Aspartate 1-decarboxylase alpha chain</fullName>
        </recommendedName>
    </component>
</protein>
<feature type="chain" id="PRO_5023305994" description="Aspartate 1-decarboxylase alpha chain" evidence="9">
    <location>
        <begin position="25"/>
        <end position="116"/>
    </location>
</feature>
<dbReference type="GO" id="GO:0004068">
    <property type="term" value="F:aspartate 1-decarboxylase activity"/>
    <property type="evidence" value="ECO:0007669"/>
    <property type="project" value="UniProtKB-UniRule"/>
</dbReference>
<gene>
    <name evidence="9" type="primary">panD</name>
    <name evidence="10" type="ORF">EPJ80_05195</name>
</gene>
<dbReference type="InterPro" id="IPR009010">
    <property type="entry name" value="Asp_de-COase-like_dom_sf"/>
</dbReference>
<keyword evidence="3 9" id="KW-0210">Decarboxylase</keyword>
<comment type="similarity">
    <text evidence="9">Belongs to the PanD family.</text>
</comment>
<sequence length="116" mass="13423">MMREVIKSKIHRLTVTRTDLNYKDSITIDEELMEKSDIMEGDKISVININNDNRFEAIVIKGIRKTGIIGINGDLVNYAKRDDILVILSYCYIPEEKIENHKTKIVFVNIHNMAID</sequence>
<comment type="pathway">
    <text evidence="9">Cofactor biosynthesis; (R)-pantothenate biosynthesis; beta-alanine from L-aspartate: step 1/1.</text>
</comment>
<dbReference type="GO" id="GO:0005829">
    <property type="term" value="C:cytosol"/>
    <property type="evidence" value="ECO:0007669"/>
    <property type="project" value="TreeGrafter"/>
</dbReference>
<comment type="caution">
    <text evidence="10">The sequence shown here is derived from an EMBL/GenBank/DDBJ whole genome shotgun (WGS) entry which is preliminary data.</text>
</comment>
<dbReference type="GO" id="GO:0006523">
    <property type="term" value="P:alanine biosynthetic process"/>
    <property type="evidence" value="ECO:0007669"/>
    <property type="project" value="InterPro"/>
</dbReference>
<comment type="PTM">
    <text evidence="9">Is synthesized initially as an inactive proenzyme, which is activated by self-cleavage at a specific serine bond to produce a beta-subunit with a hydroxyl group at its C-terminus and an alpha-subunit with a pyruvoyl group at its N-terminus.</text>
</comment>
<dbReference type="Pfam" id="PF02261">
    <property type="entry name" value="Asp_decarbox"/>
    <property type="match status" value="1"/>
</dbReference>
<dbReference type="EMBL" id="SAXT01000004">
    <property type="protein sequence ID" value="TXJ12188.1"/>
    <property type="molecule type" value="Genomic_DNA"/>
</dbReference>
<accession>A0A5C8CH41</accession>
<dbReference type="Gene3D" id="2.40.40.20">
    <property type="match status" value="1"/>
</dbReference>
<feature type="chain" id="PRO_5023305993" description="Aspartate 1-decarboxylase beta chain" evidence="9">
    <location>
        <begin position="1"/>
        <end position="24"/>
    </location>
</feature>
<evidence type="ECO:0000313" key="10">
    <source>
        <dbReference type="EMBL" id="TXJ12188.1"/>
    </source>
</evidence>
<keyword evidence="1 9" id="KW-0963">Cytoplasm</keyword>
<dbReference type="AlphaFoldDB" id="A0A5C8CH41"/>
<evidence type="ECO:0000256" key="7">
    <source>
        <dbReference type="ARBA" id="ARBA00023270"/>
    </source>
</evidence>
<keyword evidence="2 9" id="KW-0566">Pantothenate biosynthesis</keyword>
<comment type="subunit">
    <text evidence="9">Heterooctamer of four alpha and four beta subunits.</text>
</comment>
<comment type="function">
    <text evidence="9">Catalyzes the pyruvoyl-dependent decarboxylation of aspartate to produce beta-alanine.</text>
</comment>
<feature type="active site" description="Schiff-base intermediate with substrate; via pyruvic acid" evidence="9">
    <location>
        <position position="25"/>
    </location>
</feature>
<dbReference type="HAMAP" id="MF_00446">
    <property type="entry name" value="PanD"/>
    <property type="match status" value="1"/>
</dbReference>
<keyword evidence="7 9" id="KW-0704">Schiff base</keyword>
<keyword evidence="4 9" id="KW-0068">Autocatalytic cleavage</keyword>
<feature type="modified residue" description="Pyruvic acid (Ser)" evidence="9">
    <location>
        <position position="25"/>
    </location>
</feature>
<keyword evidence="5 9" id="KW-0865">Zymogen</keyword>
<keyword evidence="6 9" id="KW-0456">Lyase</keyword>
<dbReference type="GO" id="GO:0015940">
    <property type="term" value="P:pantothenate biosynthetic process"/>
    <property type="evidence" value="ECO:0007669"/>
    <property type="project" value="UniProtKB-UniRule"/>
</dbReference>
<keyword evidence="8 9" id="KW-0670">Pyruvate</keyword>